<protein>
    <submittedName>
        <fullName evidence="1">Uncharacterized protein</fullName>
    </submittedName>
</protein>
<gene>
    <name evidence="1" type="ORF">QAD02_002211</name>
</gene>
<accession>A0ACC2NIN1</accession>
<keyword evidence="2" id="KW-1185">Reference proteome</keyword>
<dbReference type="EMBL" id="CM056743">
    <property type="protein sequence ID" value="KAJ8670952.1"/>
    <property type="molecule type" value="Genomic_DNA"/>
</dbReference>
<evidence type="ECO:0000313" key="2">
    <source>
        <dbReference type="Proteomes" id="UP001239111"/>
    </source>
</evidence>
<reference evidence="1" key="1">
    <citation type="submission" date="2023-04" db="EMBL/GenBank/DDBJ databases">
        <title>A chromosome-level genome assembly of the parasitoid wasp Eretmocerus hayati.</title>
        <authorList>
            <person name="Zhong Y."/>
            <person name="Liu S."/>
            <person name="Liu Y."/>
        </authorList>
    </citation>
    <scope>NUCLEOTIDE SEQUENCE</scope>
    <source>
        <strain evidence="1">ZJU_SS_LIU_2023</strain>
    </source>
</reference>
<sequence>MILLIIGSFLASLYICCSPLHEKYQVLLWATGANLTLAALSGITGVLIFGARLHYRDWMPDWEHNDVGWSYGLAVIGSFALLTAGTLFLVEARRFKRKSEQY</sequence>
<comment type="caution">
    <text evidence="1">The sequence shown here is derived from an EMBL/GenBank/DDBJ whole genome shotgun (WGS) entry which is preliminary data.</text>
</comment>
<name>A0ACC2NIN1_9HYME</name>
<proteinExistence type="predicted"/>
<dbReference type="Proteomes" id="UP001239111">
    <property type="component" value="Chromosome 3"/>
</dbReference>
<organism evidence="1 2">
    <name type="scientific">Eretmocerus hayati</name>
    <dbReference type="NCBI Taxonomy" id="131215"/>
    <lineage>
        <taxon>Eukaryota</taxon>
        <taxon>Metazoa</taxon>
        <taxon>Ecdysozoa</taxon>
        <taxon>Arthropoda</taxon>
        <taxon>Hexapoda</taxon>
        <taxon>Insecta</taxon>
        <taxon>Pterygota</taxon>
        <taxon>Neoptera</taxon>
        <taxon>Endopterygota</taxon>
        <taxon>Hymenoptera</taxon>
        <taxon>Apocrita</taxon>
        <taxon>Proctotrupomorpha</taxon>
        <taxon>Chalcidoidea</taxon>
        <taxon>Aphelinidae</taxon>
        <taxon>Aphelininae</taxon>
        <taxon>Eretmocerus</taxon>
    </lineage>
</organism>
<evidence type="ECO:0000313" key="1">
    <source>
        <dbReference type="EMBL" id="KAJ8670952.1"/>
    </source>
</evidence>